<feature type="domain" description="CMP/dCMP-type deaminase" evidence="2">
    <location>
        <begin position="1"/>
        <end position="121"/>
    </location>
</feature>
<dbReference type="InterPro" id="IPR016193">
    <property type="entry name" value="Cytidine_deaminase-like"/>
</dbReference>
<dbReference type="CDD" id="cd01283">
    <property type="entry name" value="cytidine_deaminase"/>
    <property type="match status" value="1"/>
</dbReference>
<organism evidence="3 4">
    <name type="scientific">Metamycoplasma faucium</name>
    <dbReference type="NCBI Taxonomy" id="56142"/>
    <lineage>
        <taxon>Bacteria</taxon>
        <taxon>Bacillati</taxon>
        <taxon>Mycoplasmatota</taxon>
        <taxon>Mycoplasmoidales</taxon>
        <taxon>Metamycoplasmataceae</taxon>
        <taxon>Metamycoplasma</taxon>
    </lineage>
</organism>
<dbReference type="SUPFAM" id="SSF53927">
    <property type="entry name" value="Cytidine deaminase-like"/>
    <property type="match status" value="1"/>
</dbReference>
<proteinExistence type="inferred from homology"/>
<dbReference type="Pfam" id="PF00383">
    <property type="entry name" value="dCMP_cyt_deam_1"/>
    <property type="match status" value="1"/>
</dbReference>
<comment type="similarity">
    <text evidence="1">Belongs to the cytidine and deoxycytidylate deaminase family.</text>
</comment>
<evidence type="ECO:0000313" key="3">
    <source>
        <dbReference type="EMBL" id="WYM97618.1"/>
    </source>
</evidence>
<dbReference type="Proteomes" id="UP001622612">
    <property type="component" value="Chromosome"/>
</dbReference>
<evidence type="ECO:0000256" key="1">
    <source>
        <dbReference type="ARBA" id="ARBA00006576"/>
    </source>
</evidence>
<sequence length="134" mass="14994">MNKEIYENLKSKLSLSYCPYSNVHVAAYAKTNDGKEFYGVNVENPAYPSGICAERACLFGSVAQGAKVGSFKEVHVISNSKGILYCCSGCLQVMTHFMEPNGMVHFYNITGDKYEIRSIKELVPFQVQDKDIKF</sequence>
<dbReference type="PROSITE" id="PS51747">
    <property type="entry name" value="CYT_DCMP_DEAMINASES_2"/>
    <property type="match status" value="1"/>
</dbReference>
<keyword evidence="4" id="KW-1185">Reference proteome</keyword>
<dbReference type="GO" id="GO:0004126">
    <property type="term" value="F:cytidine deaminase activity"/>
    <property type="evidence" value="ECO:0007669"/>
    <property type="project" value="UniProtKB-EC"/>
</dbReference>
<dbReference type="Gene3D" id="3.40.140.10">
    <property type="entry name" value="Cytidine Deaminase, domain 2"/>
    <property type="match status" value="1"/>
</dbReference>
<protein>
    <submittedName>
        <fullName evidence="3">Cytidine deaminase</fullName>
        <ecNumber evidence="3">3.5.4.5</ecNumber>
    </submittedName>
</protein>
<dbReference type="EMBL" id="CP088155">
    <property type="protein sequence ID" value="WYM97618.1"/>
    <property type="molecule type" value="Genomic_DNA"/>
</dbReference>
<dbReference type="NCBIfam" id="NF004064">
    <property type="entry name" value="PRK05578.1"/>
    <property type="match status" value="1"/>
</dbReference>
<dbReference type="PANTHER" id="PTHR11644:SF2">
    <property type="entry name" value="CYTIDINE DEAMINASE"/>
    <property type="match status" value="1"/>
</dbReference>
<dbReference type="PANTHER" id="PTHR11644">
    <property type="entry name" value="CYTIDINE DEAMINASE"/>
    <property type="match status" value="1"/>
</dbReference>
<accession>A0ABZ2TR27</accession>
<dbReference type="EC" id="3.5.4.5" evidence="3"/>
<name>A0ABZ2TR27_9BACT</name>
<gene>
    <name evidence="3" type="ORF">LQ356_02530</name>
</gene>
<evidence type="ECO:0000259" key="2">
    <source>
        <dbReference type="PROSITE" id="PS51747"/>
    </source>
</evidence>
<evidence type="ECO:0000313" key="4">
    <source>
        <dbReference type="Proteomes" id="UP001622612"/>
    </source>
</evidence>
<reference evidence="3" key="1">
    <citation type="submission" date="2021-11" db="EMBL/GenBank/DDBJ databases">
        <title>The first genome sequence of unculturable Mycoplasma faucium obtained by de novo assembly of metagenomic reads.</title>
        <authorList>
            <person name="Sabat A.J."/>
            <person name="Bathoorn E."/>
            <person name="Akkerboom V."/>
            <person name="Friedrich A.W."/>
        </authorList>
    </citation>
    <scope>NUCLEOTIDE SEQUENCE [LARGE SCALE GENOMIC DNA]</scope>
    <source>
        <strain evidence="3">UMCG-MFM1</strain>
    </source>
</reference>
<keyword evidence="3" id="KW-0378">Hydrolase</keyword>
<dbReference type="InterPro" id="IPR002125">
    <property type="entry name" value="CMP_dCMP_dom"/>
</dbReference>
<dbReference type="InterPro" id="IPR050202">
    <property type="entry name" value="Cyt/Deoxycyt_deaminase"/>
</dbReference>
<dbReference type="RefSeq" id="WP_405312177.1">
    <property type="nucleotide sequence ID" value="NZ_CP088155.1"/>
</dbReference>